<dbReference type="Pfam" id="PF06703">
    <property type="entry name" value="SPC25"/>
    <property type="match status" value="1"/>
</dbReference>
<evidence type="ECO:0000313" key="14">
    <source>
        <dbReference type="Proteomes" id="UP000009131"/>
    </source>
</evidence>
<comment type="similarity">
    <text evidence="2">Belongs to the SPCS2 family.</text>
</comment>
<keyword evidence="9 12" id="KW-0472">Membrane</keyword>
<dbReference type="InterPro" id="IPR001377">
    <property type="entry name" value="Ribosomal_eS6"/>
</dbReference>
<name>G7E9S5_MIXOS</name>
<dbReference type="HOGENOM" id="CLU_378146_0_0_1"/>
<comment type="caution">
    <text evidence="13">The sequence shown here is derived from an EMBL/GenBank/DDBJ whole genome shotgun (WGS) entry which is preliminary data.</text>
</comment>
<keyword evidence="7" id="KW-0689">Ribosomal protein</keyword>
<feature type="compositionally biased region" description="Low complexity" evidence="11">
    <location>
        <begin position="11"/>
        <end position="29"/>
    </location>
</feature>
<sequence length="733" mass="81266">MGKKSKTALRSSSAPESSSGPAVTTSSSSKPKLDTDLPKASEVSPDIASPEEQPVVKVNTSSLNELKFALDDAVREYFGRPELFKPSHVHQDVKLVLGYVATAVIGLVSAYAYKTSFQESRLFVLTGTVIYAILSGASTLYSMYIQKDTIFTGKRKTFAGRIETEDIKLASSVPTHTPTYTLSLTYVHSSNKGKAVIRQQSATWTKSFGAFFREDGTLAKDVFSEDLRKLYSQVVGDSKDWPRSYCNESRASQKYKRSPGRSKGGLGDERRSGSRVVLPCGRKLLLRLVVSRQSVDTGLDEDMTELGVHVLAVAVEVLADRHCLFDQVMQIFRNRRSESCSVVSIVSLCQLKPRDSLALRFEDTEDLVACDALDLGDTVAVTEDDTDLRGRHALSCHLDDLIDDLIRRHSQPLGRTALVWQCRASCGSCSLSASSLVLSISCASSQPLLSCRSYGGRVKEHASTYRYPCAGYVNDPYCATSHHPVKINFANPATGQQKLIDIDDERRVRVFYEKRMAQEVAIDALGDEFKGYVVRVTGGNDKQGFPMKQGVLQPHRVRLLLSAGHSCYRPRRKGERTRKSVRGCIVGSDIAALAVVIVKQGEQDIPGLTDTVLPKRLGPKRANKIRKMFNLTKEDDVRKFVVRREVQPKNAEKKPYTKAPKIQRLVTPERLQRRRHLRSLRRRKTEAQKEQISEYKEVLAKHVAERKAANKVQKKKSKKAAPAAAPAAAATTA</sequence>
<evidence type="ECO:0000256" key="7">
    <source>
        <dbReference type="ARBA" id="ARBA00022980"/>
    </source>
</evidence>
<evidence type="ECO:0000313" key="13">
    <source>
        <dbReference type="EMBL" id="GAA99394.1"/>
    </source>
</evidence>
<dbReference type="InterPro" id="IPR018282">
    <property type="entry name" value="Ribosomal_eS6_CS"/>
</dbReference>
<evidence type="ECO:0000256" key="5">
    <source>
        <dbReference type="ARBA" id="ARBA00022692"/>
    </source>
</evidence>
<dbReference type="GO" id="GO:0005840">
    <property type="term" value="C:ribosome"/>
    <property type="evidence" value="ECO:0007669"/>
    <property type="project" value="UniProtKB-KW"/>
</dbReference>
<dbReference type="GO" id="GO:0006412">
    <property type="term" value="P:translation"/>
    <property type="evidence" value="ECO:0007669"/>
    <property type="project" value="InterPro"/>
</dbReference>
<dbReference type="SMART" id="SM01405">
    <property type="entry name" value="Ribosomal_S6e"/>
    <property type="match status" value="1"/>
</dbReference>
<evidence type="ECO:0000256" key="8">
    <source>
        <dbReference type="ARBA" id="ARBA00022989"/>
    </source>
</evidence>
<reference evidence="13 14" key="1">
    <citation type="journal article" date="2011" name="J. Gen. Appl. Microbiol.">
        <title>Draft genome sequencing of the enigmatic basidiomycete Mixia osmundae.</title>
        <authorList>
            <person name="Nishida H."/>
            <person name="Nagatsuka Y."/>
            <person name="Sugiyama J."/>
        </authorList>
    </citation>
    <scope>NUCLEOTIDE SEQUENCE [LARGE SCALE GENOMIC DNA]</scope>
    <source>
        <strain evidence="14">CBS 9802 / IAM 14324 / JCM 22182 / KY 12970</strain>
    </source>
</reference>
<feature type="region of interest" description="Disordered" evidence="11">
    <location>
        <begin position="250"/>
        <end position="273"/>
    </location>
</feature>
<evidence type="ECO:0000256" key="10">
    <source>
        <dbReference type="ARBA" id="ARBA00023274"/>
    </source>
</evidence>
<dbReference type="InterPro" id="IPR020924">
    <property type="entry name" value="Ribosomal_eS6_arc"/>
</dbReference>
<dbReference type="GO" id="GO:0006465">
    <property type="term" value="P:signal peptide processing"/>
    <property type="evidence" value="ECO:0007669"/>
    <property type="project" value="InterPro"/>
</dbReference>
<organism evidence="13 14">
    <name type="scientific">Mixia osmundae (strain CBS 9802 / IAM 14324 / JCM 22182 / KY 12970)</name>
    <dbReference type="NCBI Taxonomy" id="764103"/>
    <lineage>
        <taxon>Eukaryota</taxon>
        <taxon>Fungi</taxon>
        <taxon>Dikarya</taxon>
        <taxon>Basidiomycota</taxon>
        <taxon>Pucciniomycotina</taxon>
        <taxon>Mixiomycetes</taxon>
        <taxon>Mixiales</taxon>
        <taxon>Mixiaceae</taxon>
        <taxon>Mixia</taxon>
    </lineage>
</organism>
<dbReference type="Proteomes" id="UP000009131">
    <property type="component" value="Unassembled WGS sequence"/>
</dbReference>
<reference evidence="13 14" key="2">
    <citation type="journal article" date="2012" name="Open Biol.">
        <title>Characteristics of nucleosomes and linker DNA regions on the genome of the basidiomycete Mixia osmundae revealed by mono- and dinucleosome mapping.</title>
        <authorList>
            <person name="Nishida H."/>
            <person name="Kondo S."/>
            <person name="Matsumoto T."/>
            <person name="Suzuki Y."/>
            <person name="Yoshikawa H."/>
            <person name="Taylor T.D."/>
            <person name="Sugiyama J."/>
        </authorList>
    </citation>
    <scope>NUCLEOTIDE SEQUENCE [LARGE SCALE GENOMIC DNA]</scope>
    <source>
        <strain evidence="14">CBS 9802 / IAM 14324 / JCM 22182 / KY 12970</strain>
    </source>
</reference>
<dbReference type="GO" id="GO:0005787">
    <property type="term" value="C:signal peptidase complex"/>
    <property type="evidence" value="ECO:0007669"/>
    <property type="project" value="InterPro"/>
</dbReference>
<feature type="compositionally biased region" description="Low complexity" evidence="11">
    <location>
        <begin position="720"/>
        <end position="733"/>
    </location>
</feature>
<keyword evidence="10" id="KW-0687">Ribonucleoprotein</keyword>
<feature type="transmembrane region" description="Helical" evidence="12">
    <location>
        <begin position="125"/>
        <end position="145"/>
    </location>
</feature>
<evidence type="ECO:0000256" key="1">
    <source>
        <dbReference type="ARBA" id="ARBA00004477"/>
    </source>
</evidence>
<dbReference type="GO" id="GO:0003735">
    <property type="term" value="F:structural constituent of ribosome"/>
    <property type="evidence" value="ECO:0007669"/>
    <property type="project" value="InterPro"/>
</dbReference>
<dbReference type="Pfam" id="PF01092">
    <property type="entry name" value="Ribosomal_S6e"/>
    <property type="match status" value="1"/>
</dbReference>
<dbReference type="GO" id="GO:1990904">
    <property type="term" value="C:ribonucleoprotein complex"/>
    <property type="evidence" value="ECO:0007669"/>
    <property type="project" value="UniProtKB-KW"/>
</dbReference>
<comment type="similarity">
    <text evidence="3">Belongs to the eukaryotic ribosomal protein eS6 family.</text>
</comment>
<feature type="region of interest" description="Disordered" evidence="11">
    <location>
        <begin position="707"/>
        <end position="733"/>
    </location>
</feature>
<accession>G7E9S5</accession>
<evidence type="ECO:0000256" key="4">
    <source>
        <dbReference type="ARBA" id="ARBA00017057"/>
    </source>
</evidence>
<evidence type="ECO:0000256" key="2">
    <source>
        <dbReference type="ARBA" id="ARBA00007324"/>
    </source>
</evidence>
<evidence type="ECO:0000256" key="11">
    <source>
        <dbReference type="SAM" id="MobiDB-lite"/>
    </source>
</evidence>
<keyword evidence="6" id="KW-0256">Endoplasmic reticulum</keyword>
<evidence type="ECO:0000256" key="6">
    <source>
        <dbReference type="ARBA" id="ARBA00022824"/>
    </source>
</evidence>
<evidence type="ECO:0000256" key="12">
    <source>
        <dbReference type="SAM" id="Phobius"/>
    </source>
</evidence>
<comment type="subcellular location">
    <subcellularLocation>
        <location evidence="1">Endoplasmic reticulum membrane</location>
        <topology evidence="1">Multi-pass membrane protein</topology>
    </subcellularLocation>
</comment>
<dbReference type="Gene3D" id="1.20.5.2650">
    <property type="match status" value="1"/>
</dbReference>
<keyword evidence="5 12" id="KW-0812">Transmembrane</keyword>
<protein>
    <recommendedName>
        <fullName evidence="4">Signal peptidase complex subunit 2</fullName>
    </recommendedName>
</protein>
<gene>
    <name evidence="13" type="primary">Mo06091</name>
    <name evidence="13" type="ORF">E5Q_06091</name>
</gene>
<dbReference type="InParanoid" id="G7E9S5"/>
<dbReference type="AlphaFoldDB" id="G7E9S5"/>
<dbReference type="OrthoDB" id="10260596at2759"/>
<feature type="transmembrane region" description="Helical" evidence="12">
    <location>
        <begin position="95"/>
        <end position="113"/>
    </location>
</feature>
<evidence type="ECO:0000256" key="9">
    <source>
        <dbReference type="ARBA" id="ARBA00023136"/>
    </source>
</evidence>
<evidence type="ECO:0000256" key="3">
    <source>
        <dbReference type="ARBA" id="ARBA00009312"/>
    </source>
</evidence>
<keyword evidence="14" id="KW-1185">Reference proteome</keyword>
<keyword evidence="8 12" id="KW-1133">Transmembrane helix</keyword>
<feature type="region of interest" description="Disordered" evidence="11">
    <location>
        <begin position="1"/>
        <end position="52"/>
    </location>
</feature>
<dbReference type="STRING" id="764103.G7E9S5"/>
<dbReference type="InterPro" id="IPR009582">
    <property type="entry name" value="Spc2/SPCS2"/>
</dbReference>
<dbReference type="HAMAP" id="MF_00512">
    <property type="entry name" value="Ribosomal_eS6"/>
    <property type="match status" value="1"/>
</dbReference>
<dbReference type="PANTHER" id="PTHR11502">
    <property type="entry name" value="40S RIBOSOMAL PROTEIN S6"/>
    <property type="match status" value="1"/>
</dbReference>
<proteinExistence type="inferred from homology"/>
<dbReference type="PROSITE" id="PS00578">
    <property type="entry name" value="RIBOSOMAL_S6E"/>
    <property type="match status" value="1"/>
</dbReference>
<dbReference type="eggNOG" id="KOG1646">
    <property type="taxonomic scope" value="Eukaryota"/>
</dbReference>
<dbReference type="EMBL" id="BABT02000220">
    <property type="protein sequence ID" value="GAA99394.1"/>
    <property type="molecule type" value="Genomic_DNA"/>
</dbReference>
<dbReference type="RefSeq" id="XP_014568628.1">
    <property type="nucleotide sequence ID" value="XM_014713142.1"/>
</dbReference>